<evidence type="ECO:0000313" key="2">
    <source>
        <dbReference type="EMBL" id="EAX90493.1"/>
    </source>
</evidence>
<dbReference type="OrthoDB" id="10464015at2759"/>
<dbReference type="EMBL" id="DS114103">
    <property type="protein sequence ID" value="EAX90493.1"/>
    <property type="molecule type" value="Genomic_DNA"/>
</dbReference>
<reference evidence="2" key="2">
    <citation type="journal article" date="2007" name="Science">
        <title>Draft genome sequence of the sexually transmitted pathogen Trichomonas vaginalis.</title>
        <authorList>
            <person name="Carlton J.M."/>
            <person name="Hirt R.P."/>
            <person name="Silva J.C."/>
            <person name="Delcher A.L."/>
            <person name="Schatz M."/>
            <person name="Zhao Q."/>
            <person name="Wortman J.R."/>
            <person name="Bidwell S.L."/>
            <person name="Alsmark U.C.M."/>
            <person name="Besteiro S."/>
            <person name="Sicheritz-Ponten T."/>
            <person name="Noel C.J."/>
            <person name="Dacks J.B."/>
            <person name="Foster P.G."/>
            <person name="Simillion C."/>
            <person name="Van de Peer Y."/>
            <person name="Miranda-Saavedra D."/>
            <person name="Barton G.J."/>
            <person name="Westrop G.D."/>
            <person name="Mueller S."/>
            <person name="Dessi D."/>
            <person name="Fiori P.L."/>
            <person name="Ren Q."/>
            <person name="Paulsen I."/>
            <person name="Zhang H."/>
            <person name="Bastida-Corcuera F.D."/>
            <person name="Simoes-Barbosa A."/>
            <person name="Brown M.T."/>
            <person name="Hayes R.D."/>
            <person name="Mukherjee M."/>
            <person name="Okumura C.Y."/>
            <person name="Schneider R."/>
            <person name="Smith A.J."/>
            <person name="Vanacova S."/>
            <person name="Villalvazo M."/>
            <person name="Haas B.J."/>
            <person name="Pertea M."/>
            <person name="Feldblyum T.V."/>
            <person name="Utterback T.R."/>
            <person name="Shu C.L."/>
            <person name="Osoegawa K."/>
            <person name="de Jong P.J."/>
            <person name="Hrdy I."/>
            <person name="Horvathova L."/>
            <person name="Zubacova Z."/>
            <person name="Dolezal P."/>
            <person name="Malik S.B."/>
            <person name="Logsdon J.M. Jr."/>
            <person name="Henze K."/>
            <person name="Gupta A."/>
            <person name="Wang C.C."/>
            <person name="Dunne R.L."/>
            <person name="Upcroft J.A."/>
            <person name="Upcroft P."/>
            <person name="White O."/>
            <person name="Salzberg S.L."/>
            <person name="Tang P."/>
            <person name="Chiu C.-H."/>
            <person name="Lee Y.-S."/>
            <person name="Embley T.M."/>
            <person name="Coombs G.H."/>
            <person name="Mottram J.C."/>
            <person name="Tachezy J."/>
            <person name="Fraser-Liggett C.M."/>
            <person name="Johnson P.J."/>
        </authorList>
    </citation>
    <scope>NUCLEOTIDE SEQUENCE [LARGE SCALE GENOMIC DNA]</scope>
    <source>
        <strain evidence="2">G3</strain>
    </source>
</reference>
<proteinExistence type="predicted"/>
<evidence type="ECO:0000313" key="3">
    <source>
        <dbReference type="Proteomes" id="UP000001542"/>
    </source>
</evidence>
<accession>A2FX80</accession>
<dbReference type="InParanoid" id="A2FX80"/>
<feature type="domain" description="Initiator binding" evidence="1">
    <location>
        <begin position="19"/>
        <end position="142"/>
    </location>
</feature>
<dbReference type="Pfam" id="PF10416">
    <property type="entry name" value="IBD"/>
    <property type="match status" value="1"/>
</dbReference>
<dbReference type="Proteomes" id="UP000001542">
    <property type="component" value="Unassembled WGS sequence"/>
</dbReference>
<protein>
    <recommendedName>
        <fullName evidence="1">Initiator binding domain-containing protein</fullName>
    </recommendedName>
</protein>
<dbReference type="VEuPathDB" id="TrichDB:TVAGG3_0001790"/>
<gene>
    <name evidence="2" type="ORF">TVAG_360400</name>
</gene>
<dbReference type="KEGG" id="tva:4748179"/>
<evidence type="ECO:0000259" key="1">
    <source>
        <dbReference type="Pfam" id="PF10416"/>
    </source>
</evidence>
<name>A2FX80_TRIV3</name>
<dbReference type="AlphaFoldDB" id="A2FX80"/>
<dbReference type="VEuPathDB" id="TrichDB:TVAG_360400"/>
<dbReference type="RefSeq" id="XP_001303423.1">
    <property type="nucleotide sequence ID" value="XM_001303422.1"/>
</dbReference>
<dbReference type="InterPro" id="IPR018845">
    <property type="entry name" value="Initiator-bd"/>
</dbReference>
<reference evidence="2" key="1">
    <citation type="submission" date="2006-10" db="EMBL/GenBank/DDBJ databases">
        <authorList>
            <person name="Amadeo P."/>
            <person name="Zhao Q."/>
            <person name="Wortman J."/>
            <person name="Fraser-Liggett C."/>
            <person name="Carlton J."/>
        </authorList>
    </citation>
    <scope>NUCLEOTIDE SEQUENCE</scope>
    <source>
        <strain evidence="2">G3</strain>
    </source>
</reference>
<organism evidence="2 3">
    <name type="scientific">Trichomonas vaginalis (strain ATCC PRA-98 / G3)</name>
    <dbReference type="NCBI Taxonomy" id="412133"/>
    <lineage>
        <taxon>Eukaryota</taxon>
        <taxon>Metamonada</taxon>
        <taxon>Parabasalia</taxon>
        <taxon>Trichomonadida</taxon>
        <taxon>Trichomonadidae</taxon>
        <taxon>Trichomonas</taxon>
    </lineage>
</organism>
<dbReference type="SMR" id="A2FX80"/>
<keyword evidence="3" id="KW-1185">Reference proteome</keyword>
<sequence length="241" mass="28201">METEQGESTPMFLNLLSTENQKAYKDLQSILAAKDHRYNRNKRIVTFQDMLSQIKEFCVRGDSNDWKRYLVCGICWINNDIAINTRQLRILLGKSKSTINGAFSKMGYETLPFKNNDNHLEEIIPFLKGNFSEARQWTVRRNISNAVSDTEKIEEVKSPEPIKYAKTPEPIVEYQAQEQDFNTFDDFNATEFSYDQIIEPAFDFKTDFNFDAYETSALKFEEEYPFPPQPTTTNVFAFKYF</sequence>